<name>A0ABX8ADD6_9BRAD</name>
<sequence length="88" mass="10049">MDITAHFAKTTVTLDEIKHRVAFAFDRNFLCRGLQFDIVQTPRMGKGANWTITMQQVAPDALWEASEIVSDIQDAYLLSEERTLYRAA</sequence>
<protein>
    <submittedName>
        <fullName evidence="1">Uncharacterized protein</fullName>
    </submittedName>
</protein>
<accession>A0ABX8ADD6</accession>
<organism evidence="1 2">
    <name type="scientific">Tardiphaga alba</name>
    <dbReference type="NCBI Taxonomy" id="340268"/>
    <lineage>
        <taxon>Bacteria</taxon>
        <taxon>Pseudomonadati</taxon>
        <taxon>Pseudomonadota</taxon>
        <taxon>Alphaproteobacteria</taxon>
        <taxon>Hyphomicrobiales</taxon>
        <taxon>Nitrobacteraceae</taxon>
        <taxon>Tardiphaga</taxon>
    </lineage>
</organism>
<dbReference type="Proteomes" id="UP000682843">
    <property type="component" value="Chromosome"/>
</dbReference>
<proteinExistence type="predicted"/>
<reference evidence="1 2" key="1">
    <citation type="submission" date="2019-02" db="EMBL/GenBank/DDBJ databases">
        <title>Emended description of the genus Rhodopseudomonas and description of Rhodopseudomonas albus sp. nov., a non-phototrophic, heavy-metal-tolerant bacterium isolated from garden soil.</title>
        <authorList>
            <person name="Bao Z."/>
            <person name="Cao W.W."/>
            <person name="Sato Y."/>
            <person name="Nishizawa T."/>
            <person name="Zhao J."/>
            <person name="Guo Y."/>
            <person name="Ohta H."/>
        </authorList>
    </citation>
    <scope>NUCLEOTIDE SEQUENCE [LARGE SCALE GENOMIC DNA]</scope>
    <source>
        <strain evidence="1 2">SK50-23</strain>
    </source>
</reference>
<evidence type="ECO:0000313" key="1">
    <source>
        <dbReference type="EMBL" id="QUS41774.1"/>
    </source>
</evidence>
<gene>
    <name evidence="1" type="ORF">RPMA_25190</name>
</gene>
<dbReference type="RefSeq" id="WP_211910415.1">
    <property type="nucleotide sequence ID" value="NZ_CP036498.1"/>
</dbReference>
<keyword evidence="2" id="KW-1185">Reference proteome</keyword>
<evidence type="ECO:0000313" key="2">
    <source>
        <dbReference type="Proteomes" id="UP000682843"/>
    </source>
</evidence>
<dbReference type="EMBL" id="CP036498">
    <property type="protein sequence ID" value="QUS41774.1"/>
    <property type="molecule type" value="Genomic_DNA"/>
</dbReference>